<dbReference type="PANTHER" id="PTHR42818:SF1">
    <property type="entry name" value="SULFOPYRUVATE DECARBOXYLASE"/>
    <property type="match status" value="1"/>
</dbReference>
<evidence type="ECO:0000256" key="1">
    <source>
        <dbReference type="ARBA" id="ARBA00022793"/>
    </source>
</evidence>
<protein>
    <submittedName>
        <fullName evidence="4">Thiamine pyrophosphate-dependent enzyme</fullName>
    </submittedName>
</protein>
<name>A0ABY8HAF2_9MICC</name>
<feature type="domain" description="Thiamine pyrophosphate enzyme TPP-binding" evidence="3">
    <location>
        <begin position="42"/>
        <end position="158"/>
    </location>
</feature>
<gene>
    <name evidence="4" type="ORF">P8192_05545</name>
</gene>
<proteinExistence type="predicted"/>
<evidence type="ECO:0000256" key="2">
    <source>
        <dbReference type="ARBA" id="ARBA00023239"/>
    </source>
</evidence>
<dbReference type="InterPro" id="IPR011766">
    <property type="entry name" value="TPP_enzyme_TPP-bd"/>
</dbReference>
<organism evidence="4 5">
    <name type="scientific">Citricoccus muralis</name>
    <dbReference type="NCBI Taxonomy" id="169134"/>
    <lineage>
        <taxon>Bacteria</taxon>
        <taxon>Bacillati</taxon>
        <taxon>Actinomycetota</taxon>
        <taxon>Actinomycetes</taxon>
        <taxon>Micrococcales</taxon>
        <taxon>Micrococcaceae</taxon>
        <taxon>Citricoccus</taxon>
    </lineage>
</organism>
<dbReference type="SUPFAM" id="SSF52518">
    <property type="entry name" value="Thiamin diphosphate-binding fold (THDP-binding)"/>
    <property type="match status" value="1"/>
</dbReference>
<dbReference type="InterPro" id="IPR029061">
    <property type="entry name" value="THDP-binding"/>
</dbReference>
<evidence type="ECO:0000313" key="5">
    <source>
        <dbReference type="Proteomes" id="UP001219037"/>
    </source>
</evidence>
<evidence type="ECO:0000313" key="4">
    <source>
        <dbReference type="EMBL" id="WFP17567.1"/>
    </source>
</evidence>
<accession>A0ABY8HAF2</accession>
<dbReference type="Pfam" id="PF02775">
    <property type="entry name" value="TPP_enzyme_C"/>
    <property type="match status" value="1"/>
</dbReference>
<evidence type="ECO:0000259" key="3">
    <source>
        <dbReference type="Pfam" id="PF02775"/>
    </source>
</evidence>
<keyword evidence="1" id="KW-0210">Decarboxylase</keyword>
<dbReference type="RefSeq" id="WP_278159176.1">
    <property type="nucleotide sequence ID" value="NZ_CP121252.1"/>
</dbReference>
<dbReference type="Gene3D" id="3.40.50.970">
    <property type="match status" value="1"/>
</dbReference>
<dbReference type="PANTHER" id="PTHR42818">
    <property type="entry name" value="SULFOPYRUVATE DECARBOXYLASE SUBUNIT ALPHA"/>
    <property type="match status" value="1"/>
</dbReference>
<dbReference type="Proteomes" id="UP001219037">
    <property type="component" value="Chromosome"/>
</dbReference>
<keyword evidence="5" id="KW-1185">Reference proteome</keyword>
<keyword evidence="2" id="KW-0456">Lyase</keyword>
<dbReference type="InterPro" id="IPR051818">
    <property type="entry name" value="TPP_dependent_decarboxylase"/>
</dbReference>
<reference evidence="4 5" key="1">
    <citation type="submission" date="2023-04" db="EMBL/GenBank/DDBJ databases">
        <title>Funneling lignin-derived compounds into biodiesel using alkali-halophilic Citricoccus sp. P2.</title>
        <authorList>
            <person name="Luo C.-B."/>
        </authorList>
    </citation>
    <scope>NUCLEOTIDE SEQUENCE [LARGE SCALE GENOMIC DNA]</scope>
    <source>
        <strain evidence="4 5">P2</strain>
    </source>
</reference>
<dbReference type="EMBL" id="CP121252">
    <property type="protein sequence ID" value="WFP17567.1"/>
    <property type="molecule type" value="Genomic_DNA"/>
</dbReference>
<sequence>MKRIEALRIINDLTPDLPVVLTCAATSREMASVEDRDNHFPVLDSMGLVGSIATGLSWAVRDTDMAKVVAVEGDGSLLMNPNVLPTGGFLAPEKLMLIVLDNQVYGSTAGLPTYASRLDLGALAEAAGWRVGRAMDGEGLKTEFTQLLTEQGPAVLHVRIEPGNAANIPKLLVDPVTITARFTRWLTTRIEGARTPIA</sequence>